<comment type="caution">
    <text evidence="9">The sequence shown here is derived from an EMBL/GenBank/DDBJ whole genome shotgun (WGS) entry which is preliminary data.</text>
</comment>
<evidence type="ECO:0000256" key="6">
    <source>
        <dbReference type="RuleBase" id="RU003983"/>
    </source>
</evidence>
<dbReference type="InterPro" id="IPR051156">
    <property type="entry name" value="Mito/Outer_Membr_Metalloprot"/>
</dbReference>
<dbReference type="Pfam" id="PF01435">
    <property type="entry name" value="Peptidase_M48"/>
    <property type="match status" value="1"/>
</dbReference>
<dbReference type="Proteomes" id="UP000469385">
    <property type="component" value="Unassembled WGS sequence"/>
</dbReference>
<protein>
    <submittedName>
        <fullName evidence="9">M48 family metalloprotease</fullName>
    </submittedName>
</protein>
<proteinExistence type="inferred from homology"/>
<dbReference type="GO" id="GO:0051603">
    <property type="term" value="P:proteolysis involved in protein catabolic process"/>
    <property type="evidence" value="ECO:0007669"/>
    <property type="project" value="TreeGrafter"/>
</dbReference>
<dbReference type="AlphaFoldDB" id="A0A6N8J0U5"/>
<keyword evidence="2" id="KW-0479">Metal-binding</keyword>
<accession>A0A6N8J0U5</accession>
<evidence type="ECO:0000256" key="5">
    <source>
        <dbReference type="ARBA" id="ARBA00023049"/>
    </source>
</evidence>
<dbReference type="PANTHER" id="PTHR22726:SF1">
    <property type="entry name" value="METALLOENDOPEPTIDASE OMA1, MITOCHONDRIAL"/>
    <property type="match status" value="1"/>
</dbReference>
<keyword evidence="1 6" id="KW-0645">Protease</keyword>
<evidence type="ECO:0000259" key="8">
    <source>
        <dbReference type="Pfam" id="PF01435"/>
    </source>
</evidence>
<evidence type="ECO:0000256" key="2">
    <source>
        <dbReference type="ARBA" id="ARBA00022723"/>
    </source>
</evidence>
<evidence type="ECO:0000256" key="4">
    <source>
        <dbReference type="ARBA" id="ARBA00022833"/>
    </source>
</evidence>
<keyword evidence="10" id="KW-1185">Reference proteome</keyword>
<evidence type="ECO:0000313" key="9">
    <source>
        <dbReference type="EMBL" id="MVQ32442.1"/>
    </source>
</evidence>
<reference evidence="9 10" key="1">
    <citation type="submission" date="2019-12" db="EMBL/GenBank/DDBJ databases">
        <authorList>
            <person name="Huq M.A."/>
        </authorList>
    </citation>
    <scope>NUCLEOTIDE SEQUENCE [LARGE SCALE GENOMIC DNA]</scope>
    <source>
        <strain evidence="9 10">MAH-25</strain>
    </source>
</reference>
<feature type="signal peptide" evidence="7">
    <location>
        <begin position="1"/>
        <end position="21"/>
    </location>
</feature>
<dbReference type="InterPro" id="IPR001915">
    <property type="entry name" value="Peptidase_M48"/>
</dbReference>
<evidence type="ECO:0000256" key="7">
    <source>
        <dbReference type="SAM" id="SignalP"/>
    </source>
</evidence>
<organism evidence="9 10">
    <name type="scientific">Ramlibacter pinisoli</name>
    <dbReference type="NCBI Taxonomy" id="2682844"/>
    <lineage>
        <taxon>Bacteria</taxon>
        <taxon>Pseudomonadati</taxon>
        <taxon>Pseudomonadota</taxon>
        <taxon>Betaproteobacteria</taxon>
        <taxon>Burkholderiales</taxon>
        <taxon>Comamonadaceae</taxon>
        <taxon>Ramlibacter</taxon>
    </lineage>
</organism>
<evidence type="ECO:0000256" key="1">
    <source>
        <dbReference type="ARBA" id="ARBA00022670"/>
    </source>
</evidence>
<feature type="domain" description="Peptidase M48" evidence="8">
    <location>
        <begin position="106"/>
        <end position="287"/>
    </location>
</feature>
<dbReference type="GO" id="GO:0046872">
    <property type="term" value="F:metal ion binding"/>
    <property type="evidence" value="ECO:0007669"/>
    <property type="project" value="UniProtKB-KW"/>
</dbReference>
<dbReference type="RefSeq" id="WP_157400399.1">
    <property type="nucleotide sequence ID" value="NZ_WSEL01000009.1"/>
</dbReference>
<dbReference type="PANTHER" id="PTHR22726">
    <property type="entry name" value="METALLOENDOPEPTIDASE OMA1"/>
    <property type="match status" value="1"/>
</dbReference>
<keyword evidence="5 6" id="KW-0482">Metalloprotease</keyword>
<keyword evidence="3 6" id="KW-0378">Hydrolase</keyword>
<sequence length="313" mass="32920">MRRCTAVALAAAALLALPAAAQTSGLGLLNSILGGQQGGSASPAAALGSLLGGTQPTATAAPANDLMTLLSQADGTIDETREIEIGRQLAAVLLGSKPLHADAALQRYVNQLGRWISLQSARPLLPWTFGVLDDPGFNAFAAPGGFVFVTRGLVDRVDEAELAGILAHEITHVTERHHLQALRSKARAGLATQLLGSQIRTSNAVGSLVSQQMLALGRNLYFSGLDQSDEFEADRQGVALAARSGFDPYGLPGVLQQLRSAAPDNPLFALSLSTHPPAQQRLDLLEQAMGRRLDALAGKPVVRIEQRLAQPKR</sequence>
<comment type="cofactor">
    <cofactor evidence="6">
        <name>Zn(2+)</name>
        <dbReference type="ChEBI" id="CHEBI:29105"/>
    </cofactor>
    <text evidence="6">Binds 1 zinc ion per subunit.</text>
</comment>
<evidence type="ECO:0000256" key="3">
    <source>
        <dbReference type="ARBA" id="ARBA00022801"/>
    </source>
</evidence>
<comment type="similarity">
    <text evidence="6">Belongs to the peptidase M48 family.</text>
</comment>
<name>A0A6N8J0U5_9BURK</name>
<dbReference type="EMBL" id="WSEL01000009">
    <property type="protein sequence ID" value="MVQ32442.1"/>
    <property type="molecule type" value="Genomic_DNA"/>
</dbReference>
<keyword evidence="7" id="KW-0732">Signal</keyword>
<feature type="chain" id="PRO_5026742972" evidence="7">
    <location>
        <begin position="22"/>
        <end position="313"/>
    </location>
</feature>
<dbReference type="Gene3D" id="3.30.2010.10">
    <property type="entry name" value="Metalloproteases ('zincins'), catalytic domain"/>
    <property type="match status" value="1"/>
</dbReference>
<dbReference type="GO" id="GO:0016020">
    <property type="term" value="C:membrane"/>
    <property type="evidence" value="ECO:0007669"/>
    <property type="project" value="TreeGrafter"/>
</dbReference>
<keyword evidence="4 6" id="KW-0862">Zinc</keyword>
<evidence type="ECO:0000313" key="10">
    <source>
        <dbReference type="Proteomes" id="UP000469385"/>
    </source>
</evidence>
<dbReference type="GO" id="GO:0004222">
    <property type="term" value="F:metalloendopeptidase activity"/>
    <property type="evidence" value="ECO:0007669"/>
    <property type="project" value="InterPro"/>
</dbReference>
<gene>
    <name evidence="9" type="ORF">GON04_23505</name>
</gene>